<proteinExistence type="inferred from homology"/>
<reference evidence="9" key="2">
    <citation type="submission" date="2017-10" db="EMBL/GenBank/DDBJ databases">
        <title>Ladona fulva Genome sequencing and assembly.</title>
        <authorList>
            <person name="Murali S."/>
            <person name="Richards S."/>
            <person name="Bandaranaike D."/>
            <person name="Bellair M."/>
            <person name="Blankenburg K."/>
            <person name="Chao H."/>
            <person name="Dinh H."/>
            <person name="Doddapaneni H."/>
            <person name="Dugan-Rocha S."/>
            <person name="Elkadiri S."/>
            <person name="Gnanaolivu R."/>
            <person name="Hernandez B."/>
            <person name="Skinner E."/>
            <person name="Javaid M."/>
            <person name="Lee S."/>
            <person name="Li M."/>
            <person name="Ming W."/>
            <person name="Munidasa M."/>
            <person name="Muniz J."/>
            <person name="Nguyen L."/>
            <person name="Hughes D."/>
            <person name="Osuji N."/>
            <person name="Pu L.-L."/>
            <person name="Puazo M."/>
            <person name="Qu C."/>
            <person name="Quiroz J."/>
            <person name="Raj R."/>
            <person name="Weissenberger G."/>
            <person name="Xin Y."/>
            <person name="Zou X."/>
            <person name="Han Y."/>
            <person name="Worley K."/>
            <person name="Muzny D."/>
            <person name="Gibbs R."/>
        </authorList>
    </citation>
    <scope>NUCLEOTIDE SEQUENCE</scope>
    <source>
        <strain evidence="9">Sampled in the wild</strain>
    </source>
</reference>
<comment type="caution">
    <text evidence="9">The sequence shown here is derived from an EMBL/GenBank/DDBJ whole genome shotgun (WGS) entry which is preliminary data.</text>
</comment>
<protein>
    <recommendedName>
        <fullName evidence="11">Cytochrome P450</fullName>
    </recommendedName>
</protein>
<dbReference type="Gene3D" id="1.10.630.10">
    <property type="entry name" value="Cytochrome P450"/>
    <property type="match status" value="1"/>
</dbReference>
<dbReference type="GO" id="GO:0005506">
    <property type="term" value="F:iron ion binding"/>
    <property type="evidence" value="ECO:0007669"/>
    <property type="project" value="InterPro"/>
</dbReference>
<reference evidence="9" key="1">
    <citation type="submission" date="2013-04" db="EMBL/GenBank/DDBJ databases">
        <authorList>
            <person name="Qu J."/>
            <person name="Murali S.C."/>
            <person name="Bandaranaike D."/>
            <person name="Bellair M."/>
            <person name="Blankenburg K."/>
            <person name="Chao H."/>
            <person name="Dinh H."/>
            <person name="Doddapaneni H."/>
            <person name="Downs B."/>
            <person name="Dugan-Rocha S."/>
            <person name="Elkadiri S."/>
            <person name="Gnanaolivu R.D."/>
            <person name="Hernandez B."/>
            <person name="Javaid M."/>
            <person name="Jayaseelan J.C."/>
            <person name="Lee S."/>
            <person name="Li M."/>
            <person name="Ming W."/>
            <person name="Munidasa M."/>
            <person name="Muniz J."/>
            <person name="Nguyen L."/>
            <person name="Ongeri F."/>
            <person name="Osuji N."/>
            <person name="Pu L.-L."/>
            <person name="Puazo M."/>
            <person name="Qu C."/>
            <person name="Quiroz J."/>
            <person name="Raj R."/>
            <person name="Weissenberger G."/>
            <person name="Xin Y."/>
            <person name="Zou X."/>
            <person name="Han Y."/>
            <person name="Richards S."/>
            <person name="Worley K."/>
            <person name="Muzny D."/>
            <person name="Gibbs R."/>
        </authorList>
    </citation>
    <scope>NUCLEOTIDE SEQUENCE</scope>
    <source>
        <strain evidence="9">Sampled in the wild</strain>
    </source>
</reference>
<gene>
    <name evidence="9" type="ORF">J437_LFUL019671</name>
</gene>
<keyword evidence="5 7" id="KW-0408">Iron</keyword>
<name>A0A8K0KR85_LADFU</name>
<dbReference type="GO" id="GO:0004497">
    <property type="term" value="F:monooxygenase activity"/>
    <property type="evidence" value="ECO:0007669"/>
    <property type="project" value="UniProtKB-KW"/>
</dbReference>
<dbReference type="EMBL" id="KZ311284">
    <property type="protein sequence ID" value="KAG8240091.1"/>
    <property type="molecule type" value="Genomic_DNA"/>
</dbReference>
<evidence type="ECO:0000313" key="9">
    <source>
        <dbReference type="EMBL" id="KAG8240091.1"/>
    </source>
</evidence>
<dbReference type="PROSITE" id="PS00086">
    <property type="entry name" value="CYTOCHROME_P450"/>
    <property type="match status" value="1"/>
</dbReference>
<evidence type="ECO:0008006" key="11">
    <source>
        <dbReference type="Google" id="ProtNLM"/>
    </source>
</evidence>
<keyword evidence="7 8" id="KW-0349">Heme</keyword>
<dbReference type="InterPro" id="IPR017972">
    <property type="entry name" value="Cyt_P450_CS"/>
</dbReference>
<feature type="binding site" description="axial binding residue" evidence="7">
    <location>
        <position position="377"/>
    </location>
    <ligand>
        <name>heme</name>
        <dbReference type="ChEBI" id="CHEBI:30413"/>
    </ligand>
    <ligandPart>
        <name>Fe</name>
        <dbReference type="ChEBI" id="CHEBI:18248"/>
    </ligandPart>
</feature>
<dbReference type="GO" id="GO:0020037">
    <property type="term" value="F:heme binding"/>
    <property type="evidence" value="ECO:0007669"/>
    <property type="project" value="InterPro"/>
</dbReference>
<dbReference type="AlphaFoldDB" id="A0A8K0KR85"/>
<dbReference type="InterPro" id="IPR001128">
    <property type="entry name" value="Cyt_P450"/>
</dbReference>
<dbReference type="PRINTS" id="PR00385">
    <property type="entry name" value="P450"/>
</dbReference>
<dbReference type="Pfam" id="PF00067">
    <property type="entry name" value="p450"/>
    <property type="match status" value="1"/>
</dbReference>
<dbReference type="PANTHER" id="PTHR24303">
    <property type="entry name" value="HEME-BINDING MONOOXYGENASE FAMILY"/>
    <property type="match status" value="1"/>
</dbReference>
<dbReference type="PANTHER" id="PTHR24303:SF27">
    <property type="entry name" value="CYTOCHROME P450 307B1"/>
    <property type="match status" value="1"/>
</dbReference>
<evidence type="ECO:0000256" key="4">
    <source>
        <dbReference type="ARBA" id="ARBA00023002"/>
    </source>
</evidence>
<evidence type="ECO:0000256" key="3">
    <source>
        <dbReference type="ARBA" id="ARBA00022723"/>
    </source>
</evidence>
<dbReference type="Proteomes" id="UP000792457">
    <property type="component" value="Unassembled WGS sequence"/>
</dbReference>
<dbReference type="GO" id="GO:0016705">
    <property type="term" value="F:oxidoreductase activity, acting on paired donors, with incorporation or reduction of molecular oxygen"/>
    <property type="evidence" value="ECO:0007669"/>
    <property type="project" value="InterPro"/>
</dbReference>
<dbReference type="PRINTS" id="PR00463">
    <property type="entry name" value="EP450I"/>
</dbReference>
<evidence type="ECO:0000256" key="8">
    <source>
        <dbReference type="RuleBase" id="RU000461"/>
    </source>
</evidence>
<dbReference type="InterPro" id="IPR002401">
    <property type="entry name" value="Cyt_P450_E_grp-I"/>
</dbReference>
<accession>A0A8K0KR85</accession>
<keyword evidence="6 8" id="KW-0503">Monooxygenase</keyword>
<keyword evidence="10" id="KW-1185">Reference proteome</keyword>
<comment type="similarity">
    <text evidence="2 8">Belongs to the cytochrome P450 family.</text>
</comment>
<evidence type="ECO:0000256" key="6">
    <source>
        <dbReference type="ARBA" id="ARBA00023033"/>
    </source>
</evidence>
<keyword evidence="4 8" id="KW-0560">Oxidoreductase</keyword>
<dbReference type="OrthoDB" id="1470350at2759"/>
<sequence>MLKGHTFPRAFSARYHVLDSILAKEMQSLLRRIEAHSTSAVPQKKTIHNSGVFENASKLALGFASLLRRSISSSSITTEHPAVGDVVVQPSGRRSAAAKPLILQTVANVFTSYFAGKRFEEDGADPAFSRMVTDFDAIFHEVNQGYAADFLPWLLPLHGRHLARLSSWSHRIRGFMMEALVGGRVEEWEAKKAENNNGEVEEKDYVDALVAHVRSEASPQMSWDTAMFALEDIIGGHSAVGNMLIKILAFIAVRPEVQERVKSELKAALGGEKREIRISDRVVMPYTEAIVFEAIRLISSPIVPHVSNRDSTIGGYKVEKDTLIFMNNYDLNMSPELWDQPEAFKPERFLVRDDTIGGYRLKKPDYFLPFGAGRRSCMGYKLVQYVSFVVLATILDQYKLVPIPGEDYSVKVGNLALPEDTYKFIFEKVR</sequence>
<evidence type="ECO:0000256" key="2">
    <source>
        <dbReference type="ARBA" id="ARBA00010617"/>
    </source>
</evidence>
<keyword evidence="3 7" id="KW-0479">Metal-binding</keyword>
<organism evidence="9 10">
    <name type="scientific">Ladona fulva</name>
    <name type="common">Scarce chaser dragonfly</name>
    <name type="synonym">Libellula fulva</name>
    <dbReference type="NCBI Taxonomy" id="123851"/>
    <lineage>
        <taxon>Eukaryota</taxon>
        <taxon>Metazoa</taxon>
        <taxon>Ecdysozoa</taxon>
        <taxon>Arthropoda</taxon>
        <taxon>Hexapoda</taxon>
        <taxon>Insecta</taxon>
        <taxon>Pterygota</taxon>
        <taxon>Palaeoptera</taxon>
        <taxon>Odonata</taxon>
        <taxon>Epiprocta</taxon>
        <taxon>Anisoptera</taxon>
        <taxon>Libelluloidea</taxon>
        <taxon>Libellulidae</taxon>
        <taxon>Ladona</taxon>
    </lineage>
</organism>
<evidence type="ECO:0000256" key="7">
    <source>
        <dbReference type="PIRSR" id="PIRSR602401-1"/>
    </source>
</evidence>
<comment type="cofactor">
    <cofactor evidence="1 7">
        <name>heme</name>
        <dbReference type="ChEBI" id="CHEBI:30413"/>
    </cofactor>
</comment>
<dbReference type="SUPFAM" id="SSF48264">
    <property type="entry name" value="Cytochrome P450"/>
    <property type="match status" value="1"/>
</dbReference>
<evidence type="ECO:0000313" key="10">
    <source>
        <dbReference type="Proteomes" id="UP000792457"/>
    </source>
</evidence>
<evidence type="ECO:0000256" key="5">
    <source>
        <dbReference type="ARBA" id="ARBA00023004"/>
    </source>
</evidence>
<dbReference type="InterPro" id="IPR036396">
    <property type="entry name" value="Cyt_P450_sf"/>
</dbReference>
<evidence type="ECO:0000256" key="1">
    <source>
        <dbReference type="ARBA" id="ARBA00001971"/>
    </source>
</evidence>